<proteinExistence type="predicted"/>
<dbReference type="AlphaFoldDB" id="A0A8E2E8N5"/>
<feature type="region of interest" description="Disordered" evidence="1">
    <location>
        <begin position="110"/>
        <end position="137"/>
    </location>
</feature>
<accession>A0A8E2E8N5</accession>
<reference evidence="2 3" key="1">
    <citation type="journal article" date="2016" name="Nat. Commun.">
        <title>Ectomycorrhizal ecology is imprinted in the genome of the dominant symbiotic fungus Cenococcum geophilum.</title>
        <authorList>
            <consortium name="DOE Joint Genome Institute"/>
            <person name="Peter M."/>
            <person name="Kohler A."/>
            <person name="Ohm R.A."/>
            <person name="Kuo A."/>
            <person name="Krutzmann J."/>
            <person name="Morin E."/>
            <person name="Arend M."/>
            <person name="Barry K.W."/>
            <person name="Binder M."/>
            <person name="Choi C."/>
            <person name="Clum A."/>
            <person name="Copeland A."/>
            <person name="Grisel N."/>
            <person name="Haridas S."/>
            <person name="Kipfer T."/>
            <person name="LaButti K."/>
            <person name="Lindquist E."/>
            <person name="Lipzen A."/>
            <person name="Maire R."/>
            <person name="Meier B."/>
            <person name="Mihaltcheva S."/>
            <person name="Molinier V."/>
            <person name="Murat C."/>
            <person name="Poggeler S."/>
            <person name="Quandt C.A."/>
            <person name="Sperisen C."/>
            <person name="Tritt A."/>
            <person name="Tisserant E."/>
            <person name="Crous P.W."/>
            <person name="Henrissat B."/>
            <person name="Nehls U."/>
            <person name="Egli S."/>
            <person name="Spatafora J.W."/>
            <person name="Grigoriev I.V."/>
            <person name="Martin F.M."/>
        </authorList>
    </citation>
    <scope>NUCLEOTIDE SEQUENCE [LARGE SCALE GENOMIC DNA]</scope>
    <source>
        <strain evidence="2 3">CBS 459.81</strain>
    </source>
</reference>
<dbReference type="EMBL" id="KV745015">
    <property type="protein sequence ID" value="OCK79254.1"/>
    <property type="molecule type" value="Genomic_DNA"/>
</dbReference>
<evidence type="ECO:0000313" key="2">
    <source>
        <dbReference type="EMBL" id="OCK79254.1"/>
    </source>
</evidence>
<evidence type="ECO:0000313" key="3">
    <source>
        <dbReference type="Proteomes" id="UP000250266"/>
    </source>
</evidence>
<sequence>MYTPSVACALCIRVQSGHIIPGAEKTKTYLGAGTRMSRLAAARLSAYGTVRSINGRLFVSTTPVLLPLNVRGSSFPAAGKVKYLYYKPSAGTSGNGSQNLHVLATLAADSPKAGKQRQGESLEVPNAGQAEEEGRKRGRSIWRKEIVIPKLRCQKVQQGDWN</sequence>
<keyword evidence="3" id="KW-1185">Reference proteome</keyword>
<name>A0A8E2E8N5_9PEZI</name>
<organism evidence="2 3">
    <name type="scientific">Lepidopterella palustris CBS 459.81</name>
    <dbReference type="NCBI Taxonomy" id="1314670"/>
    <lineage>
        <taxon>Eukaryota</taxon>
        <taxon>Fungi</taxon>
        <taxon>Dikarya</taxon>
        <taxon>Ascomycota</taxon>
        <taxon>Pezizomycotina</taxon>
        <taxon>Dothideomycetes</taxon>
        <taxon>Pleosporomycetidae</taxon>
        <taxon>Mytilinidiales</taxon>
        <taxon>Argynnaceae</taxon>
        <taxon>Lepidopterella</taxon>
    </lineage>
</organism>
<gene>
    <name evidence="2" type="ORF">K432DRAFT_394079</name>
</gene>
<dbReference type="Proteomes" id="UP000250266">
    <property type="component" value="Unassembled WGS sequence"/>
</dbReference>
<protein>
    <submittedName>
        <fullName evidence="2">Uncharacterized protein</fullName>
    </submittedName>
</protein>
<evidence type="ECO:0000256" key="1">
    <source>
        <dbReference type="SAM" id="MobiDB-lite"/>
    </source>
</evidence>